<dbReference type="Proteomes" id="UP000827721">
    <property type="component" value="Unassembled WGS sequence"/>
</dbReference>
<keyword evidence="2" id="KW-0131">Cell cycle</keyword>
<keyword evidence="4" id="KW-1185">Reference proteome</keyword>
<dbReference type="PANTHER" id="PTHR33142">
    <property type="entry name" value="CYCLIN-DEPENDENT PROTEIN KINASE INHIBITOR SMR13"/>
    <property type="match status" value="1"/>
</dbReference>
<evidence type="ECO:0000256" key="1">
    <source>
        <dbReference type="ARBA" id="ARBA00023013"/>
    </source>
</evidence>
<evidence type="ECO:0000313" key="3">
    <source>
        <dbReference type="EMBL" id="KAH7547814.1"/>
    </source>
</evidence>
<dbReference type="PANTHER" id="PTHR33142:SF89">
    <property type="entry name" value="CYCLIN-DEPENDENT PROTEIN KINASE INHIBITOR SMR2"/>
    <property type="match status" value="1"/>
</dbReference>
<comment type="caution">
    <text evidence="3">The sequence shown here is derived from an EMBL/GenBank/DDBJ whole genome shotgun (WGS) entry which is preliminary data.</text>
</comment>
<protein>
    <submittedName>
        <fullName evidence="3">Uncharacterized protein</fullName>
    </submittedName>
</protein>
<keyword evidence="1" id="KW-0649">Protein kinase inhibitor</keyword>
<accession>A0ABQ8H3E2</accession>
<sequence>MSSTNLQIRHDLSEIGFPEIRIRTSVMTYTTKAAAGGESGGGVDQLVEACRTPTSFENKIPQILTCPPAPRKPKRKVAALSCKRKLLDEFQFFEIANREEVESFFRSSFEQNSDSSRDVVAKRRCKCT</sequence>
<proteinExistence type="predicted"/>
<evidence type="ECO:0000313" key="4">
    <source>
        <dbReference type="Proteomes" id="UP000827721"/>
    </source>
</evidence>
<dbReference type="EMBL" id="JAFEMO010000014">
    <property type="protein sequence ID" value="KAH7547814.1"/>
    <property type="molecule type" value="Genomic_DNA"/>
</dbReference>
<name>A0ABQ8H3E2_9ROSI</name>
<reference evidence="3 4" key="1">
    <citation type="submission" date="2021-02" db="EMBL/GenBank/DDBJ databases">
        <title>Plant Genome Project.</title>
        <authorList>
            <person name="Zhang R.-G."/>
        </authorList>
    </citation>
    <scope>NUCLEOTIDE SEQUENCE [LARGE SCALE GENOMIC DNA]</scope>
    <source>
        <tissue evidence="3">Leaves</tissue>
    </source>
</reference>
<organism evidence="3 4">
    <name type="scientific">Xanthoceras sorbifolium</name>
    <dbReference type="NCBI Taxonomy" id="99658"/>
    <lineage>
        <taxon>Eukaryota</taxon>
        <taxon>Viridiplantae</taxon>
        <taxon>Streptophyta</taxon>
        <taxon>Embryophyta</taxon>
        <taxon>Tracheophyta</taxon>
        <taxon>Spermatophyta</taxon>
        <taxon>Magnoliopsida</taxon>
        <taxon>eudicotyledons</taxon>
        <taxon>Gunneridae</taxon>
        <taxon>Pentapetalae</taxon>
        <taxon>rosids</taxon>
        <taxon>malvids</taxon>
        <taxon>Sapindales</taxon>
        <taxon>Sapindaceae</taxon>
        <taxon>Xanthoceroideae</taxon>
        <taxon>Xanthoceras</taxon>
    </lineage>
</organism>
<evidence type="ECO:0000256" key="2">
    <source>
        <dbReference type="ARBA" id="ARBA00023306"/>
    </source>
</evidence>
<gene>
    <name evidence="3" type="ORF">JRO89_XS14G0019600</name>
</gene>
<dbReference type="InterPro" id="IPR040389">
    <property type="entry name" value="SMR"/>
</dbReference>